<feature type="region of interest" description="Disordered" evidence="1">
    <location>
        <begin position="188"/>
        <end position="256"/>
    </location>
</feature>
<evidence type="ECO:0000256" key="1">
    <source>
        <dbReference type="SAM" id="MobiDB-lite"/>
    </source>
</evidence>
<dbReference type="GO" id="GO:0005737">
    <property type="term" value="C:cytoplasm"/>
    <property type="evidence" value="ECO:0007669"/>
    <property type="project" value="TreeGrafter"/>
</dbReference>
<dbReference type="SUPFAM" id="SSF55753">
    <property type="entry name" value="Actin depolymerizing proteins"/>
    <property type="match status" value="2"/>
</dbReference>
<dbReference type="GO" id="GO:0008154">
    <property type="term" value="P:actin polymerization or depolymerization"/>
    <property type="evidence" value="ECO:0007669"/>
    <property type="project" value="TreeGrafter"/>
</dbReference>
<dbReference type="Proteomes" id="UP001140172">
    <property type="component" value="Unassembled WGS sequence"/>
</dbReference>
<name>A0A9W8LMS1_9FUNG</name>
<sequence length="679" mass="73557">MADMGDLDCTIALASSALSRSATEVEVFSIDPAGQQFGTSSDFIAPFHSSRPASQKASRIIPQSRTVSSGSKNNYNQVRRRSPLCHDVLEFMLEGASMSSQESLPLNIATASVSLMPSADKAVRNKQHHHSSSNNTSQDPVAIYPDHDNSVIVKAADRRSVAGASSGIAGSTHIMPQSIGGRNEAISEKARRLEDSDSDEGSDAETGYDSGDGFDGKCSRSTGMISPASTAECSRSNSFKSTRSSETSDDSTATEPSLKWWKRGFRSSKSKQPAATVRIMPSISEPSRAVHTTDETMHRTLPASSRNVDQAVDTIKTADRPVTVAITDNSGSFEAQWAMFKCKGMLNLHVVSVPAAVSSLNHKDAFLLYPCLFRRINDATLATSLMQTPSPSEDGVSTGDATPVALRHSQMPQGPLLNQEYSRRKSICSFASRVIYVWVGAHASAIKRDAITRVAMEVRDKELMGKADVVIIDESADADGARRKFFAQLHIAEHGIATPLPAKISTLSSQITPLCKAGDDMDFERALERRKVLYGFWESVPPATILSVGTDINAAMLLKVPAGGVVVLDTWSDVFIWWRNEPGNSAVRKCAINFANMLVQDACIPTRPKSASVWHELRGFEHVIFKTKFPDWPFVFTSSMSSSARISRRSVPSSSGTVIPSVDIPLRPVSRPNRVMAVA</sequence>
<feature type="region of interest" description="Disordered" evidence="1">
    <location>
        <begin position="120"/>
        <end position="144"/>
    </location>
</feature>
<dbReference type="EMBL" id="JANBUM010000043">
    <property type="protein sequence ID" value="KAJ2786816.1"/>
    <property type="molecule type" value="Genomic_DNA"/>
</dbReference>
<dbReference type="GO" id="GO:0051015">
    <property type="term" value="F:actin filament binding"/>
    <property type="evidence" value="ECO:0007669"/>
    <property type="project" value="InterPro"/>
</dbReference>
<dbReference type="OrthoDB" id="6375767at2759"/>
<protein>
    <recommendedName>
        <fullName evidence="4">Gelsolin-like domain-containing protein</fullName>
    </recommendedName>
</protein>
<dbReference type="GO" id="GO:0015629">
    <property type="term" value="C:actin cytoskeleton"/>
    <property type="evidence" value="ECO:0007669"/>
    <property type="project" value="TreeGrafter"/>
</dbReference>
<feature type="compositionally biased region" description="Polar residues" evidence="1">
    <location>
        <begin position="51"/>
        <end position="75"/>
    </location>
</feature>
<keyword evidence="3" id="KW-1185">Reference proteome</keyword>
<proteinExistence type="predicted"/>
<comment type="caution">
    <text evidence="2">The sequence shown here is derived from an EMBL/GenBank/DDBJ whole genome shotgun (WGS) entry which is preliminary data.</text>
</comment>
<dbReference type="GO" id="GO:0051014">
    <property type="term" value="P:actin filament severing"/>
    <property type="evidence" value="ECO:0007669"/>
    <property type="project" value="TreeGrafter"/>
</dbReference>
<feature type="region of interest" description="Disordered" evidence="1">
    <location>
        <begin position="49"/>
        <end position="75"/>
    </location>
</feature>
<reference evidence="2" key="1">
    <citation type="submission" date="2022-07" db="EMBL/GenBank/DDBJ databases">
        <title>Phylogenomic reconstructions and comparative analyses of Kickxellomycotina fungi.</title>
        <authorList>
            <person name="Reynolds N.K."/>
            <person name="Stajich J.E."/>
            <person name="Barry K."/>
            <person name="Grigoriev I.V."/>
            <person name="Crous P."/>
            <person name="Smith M.E."/>
        </authorList>
    </citation>
    <scope>NUCLEOTIDE SEQUENCE</scope>
    <source>
        <strain evidence="2">BCRC 34489</strain>
    </source>
</reference>
<feature type="compositionally biased region" description="Polar residues" evidence="1">
    <location>
        <begin position="219"/>
        <end position="233"/>
    </location>
</feature>
<evidence type="ECO:0008006" key="4">
    <source>
        <dbReference type="Google" id="ProtNLM"/>
    </source>
</evidence>
<organism evidence="2 3">
    <name type="scientific">Coemansia interrupta</name>
    <dbReference type="NCBI Taxonomy" id="1126814"/>
    <lineage>
        <taxon>Eukaryota</taxon>
        <taxon>Fungi</taxon>
        <taxon>Fungi incertae sedis</taxon>
        <taxon>Zoopagomycota</taxon>
        <taxon>Kickxellomycotina</taxon>
        <taxon>Kickxellomycetes</taxon>
        <taxon>Kickxellales</taxon>
        <taxon>Kickxellaceae</taxon>
        <taxon>Coemansia</taxon>
    </lineage>
</organism>
<dbReference type="GO" id="GO:0005546">
    <property type="term" value="F:phosphatidylinositol-4,5-bisphosphate binding"/>
    <property type="evidence" value="ECO:0007669"/>
    <property type="project" value="TreeGrafter"/>
</dbReference>
<dbReference type="Gene3D" id="3.40.20.10">
    <property type="entry name" value="Severin"/>
    <property type="match status" value="2"/>
</dbReference>
<dbReference type="InterPro" id="IPR029006">
    <property type="entry name" value="ADF-H/Gelsolin-like_dom_sf"/>
</dbReference>
<evidence type="ECO:0000313" key="2">
    <source>
        <dbReference type="EMBL" id="KAJ2786816.1"/>
    </source>
</evidence>
<accession>A0A9W8LMS1</accession>
<dbReference type="PANTHER" id="PTHR11977">
    <property type="entry name" value="VILLIN"/>
    <property type="match status" value="1"/>
</dbReference>
<evidence type="ECO:0000313" key="3">
    <source>
        <dbReference type="Proteomes" id="UP001140172"/>
    </source>
</evidence>
<dbReference type="PANTHER" id="PTHR11977:SF45">
    <property type="entry name" value="SUPERVILLIN"/>
    <property type="match status" value="1"/>
</dbReference>
<dbReference type="AlphaFoldDB" id="A0A9W8LMS1"/>
<feature type="compositionally biased region" description="Low complexity" evidence="1">
    <location>
        <begin position="234"/>
        <end position="256"/>
    </location>
</feature>
<dbReference type="GO" id="GO:0051016">
    <property type="term" value="P:barbed-end actin filament capping"/>
    <property type="evidence" value="ECO:0007669"/>
    <property type="project" value="TreeGrafter"/>
</dbReference>
<dbReference type="InterPro" id="IPR007122">
    <property type="entry name" value="Villin/Gelsolin"/>
</dbReference>
<gene>
    <name evidence="2" type="ORF">GGI15_001227</name>
</gene>